<dbReference type="AlphaFoldDB" id="A0A2C1MBN8"/>
<protein>
    <recommendedName>
        <fullName evidence="3">beta-N-acetylhexosaminidase</fullName>
        <ecNumber evidence="3">3.2.1.52</ecNumber>
    </recommendedName>
</protein>
<dbReference type="Gene3D" id="3.40.50.1700">
    <property type="entry name" value="Glycoside hydrolase family 3 C-terminal domain"/>
    <property type="match status" value="1"/>
</dbReference>
<dbReference type="Gene3D" id="3.20.20.300">
    <property type="entry name" value="Glycoside hydrolase, family 3, N-terminal domain"/>
    <property type="match status" value="1"/>
</dbReference>
<keyword evidence="4" id="KW-0378">Hydrolase</keyword>
<proteinExistence type="inferred from homology"/>
<dbReference type="InterPro" id="IPR017853">
    <property type="entry name" value="GH"/>
</dbReference>
<keyword evidence="5" id="KW-0326">Glycosidase</keyword>
<evidence type="ECO:0000313" key="7">
    <source>
        <dbReference type="EMBL" id="PGU07361.1"/>
    </source>
</evidence>
<dbReference type="InterPro" id="IPR036962">
    <property type="entry name" value="Glyco_hydro_3_N_sf"/>
</dbReference>
<comment type="caution">
    <text evidence="7">The sequence shown here is derived from an EMBL/GenBank/DDBJ whole genome shotgun (WGS) entry which is preliminary data.</text>
</comment>
<dbReference type="PANTHER" id="PTHR30480:SF13">
    <property type="entry name" value="BETA-HEXOSAMINIDASE"/>
    <property type="match status" value="1"/>
</dbReference>
<dbReference type="SUPFAM" id="SSF51445">
    <property type="entry name" value="(Trans)glycosidases"/>
    <property type="match status" value="1"/>
</dbReference>
<evidence type="ECO:0000256" key="3">
    <source>
        <dbReference type="ARBA" id="ARBA00012663"/>
    </source>
</evidence>
<evidence type="ECO:0000256" key="5">
    <source>
        <dbReference type="ARBA" id="ARBA00023295"/>
    </source>
</evidence>
<sequence length="568" mass="63089">MMNLREKPFYLNDEDIQWVEKTIASMTEDEKICQLFCLVAYSDDEENIKNLAAKYMPSGLMCRPMPAAEVVNTVRILQENSKIPMLISANLESGGNGIVQEGTMIGSQMQVAATDDDEMAYKLGVVAGREGSAVGANWAFAPIIDIDYNFRNPITNTRTLGSDPDRVRRMGVQYVKGVQEYGVAASIKHFPGDGMDERDQHLVTSINSMSCEDWDKTYGAAYKACIEAGAMTVMVGHIMQPAYTKKLNPQIEDKDMLPATLSYELVTKLLKEQLGFNGLVVTDASSMAGMVIPMTRDKVVPQAIAAGCDMFLFTKNIDEDYEYMRRGVQEGIITKERLNEAVTKILALKAALKLHKKQAEGKLIPSLEEALKGIATEEHNAWAAECADKAITLVKKEEGVLPIDPKKYKKVLYYDIESQQGIAYSVRTGVAKKVKDLLVNEGFDIDVFKPSPGFEGLASSYKDITEKYDLIIYLANMATKSNQTTVRIEWAQPMGANVPVYMSAVPTIFISVENPYHLLDVPRVKTFINTYSSNDHVLQALVDKLMGRSEFKGTSPVDAFCGKWDTRL</sequence>
<dbReference type="Proteomes" id="UP000225766">
    <property type="component" value="Unassembled WGS sequence"/>
</dbReference>
<dbReference type="EC" id="3.2.1.52" evidence="3"/>
<dbReference type="InterPro" id="IPR001764">
    <property type="entry name" value="Glyco_hydro_3_N"/>
</dbReference>
<name>A0A2C1MBN8_BACCE</name>
<evidence type="ECO:0000259" key="6">
    <source>
        <dbReference type="Pfam" id="PF00933"/>
    </source>
</evidence>
<evidence type="ECO:0000256" key="4">
    <source>
        <dbReference type="ARBA" id="ARBA00022801"/>
    </source>
</evidence>
<evidence type="ECO:0000313" key="8">
    <source>
        <dbReference type="Proteomes" id="UP000225766"/>
    </source>
</evidence>
<dbReference type="InterPro" id="IPR036881">
    <property type="entry name" value="Glyco_hydro_3_C_sf"/>
</dbReference>
<dbReference type="Pfam" id="PF00933">
    <property type="entry name" value="Glyco_hydro_3"/>
    <property type="match status" value="1"/>
</dbReference>
<dbReference type="PRINTS" id="PR00133">
    <property type="entry name" value="GLHYDRLASE3"/>
</dbReference>
<dbReference type="GO" id="GO:0004563">
    <property type="term" value="F:beta-N-acetylhexosaminidase activity"/>
    <property type="evidence" value="ECO:0007669"/>
    <property type="project" value="UniProtKB-EC"/>
</dbReference>
<organism evidence="7 8">
    <name type="scientific">Bacillus cereus</name>
    <dbReference type="NCBI Taxonomy" id="1396"/>
    <lineage>
        <taxon>Bacteria</taxon>
        <taxon>Bacillati</taxon>
        <taxon>Bacillota</taxon>
        <taxon>Bacilli</taxon>
        <taxon>Bacillales</taxon>
        <taxon>Bacillaceae</taxon>
        <taxon>Bacillus</taxon>
        <taxon>Bacillus cereus group</taxon>
    </lineage>
</organism>
<evidence type="ECO:0000256" key="2">
    <source>
        <dbReference type="ARBA" id="ARBA00005336"/>
    </source>
</evidence>
<feature type="domain" description="Glycoside hydrolase family 3 N-terminal" evidence="6">
    <location>
        <begin position="29"/>
        <end position="347"/>
    </location>
</feature>
<dbReference type="PANTHER" id="PTHR30480">
    <property type="entry name" value="BETA-HEXOSAMINIDASE-RELATED"/>
    <property type="match status" value="1"/>
</dbReference>
<dbReference type="InterPro" id="IPR019800">
    <property type="entry name" value="Glyco_hydro_3_AS"/>
</dbReference>
<gene>
    <name evidence="7" type="ORF">COD19_02185</name>
</gene>
<comment type="similarity">
    <text evidence="2">Belongs to the glycosyl hydrolase 3 family.</text>
</comment>
<dbReference type="EMBL" id="NUMG01000002">
    <property type="protein sequence ID" value="PGU07361.1"/>
    <property type="molecule type" value="Genomic_DNA"/>
</dbReference>
<reference evidence="7 8" key="1">
    <citation type="submission" date="2017-09" db="EMBL/GenBank/DDBJ databases">
        <title>Large-scale bioinformatics analysis of Bacillus genomes uncovers conserved roles of natural products in bacterial physiology.</title>
        <authorList>
            <consortium name="Agbiome Team Llc"/>
            <person name="Bleich R.M."/>
            <person name="Grubbs K.J."/>
            <person name="Santa Maria K.C."/>
            <person name="Allen S.E."/>
            <person name="Farag S."/>
            <person name="Shank E.A."/>
            <person name="Bowers A."/>
        </authorList>
    </citation>
    <scope>NUCLEOTIDE SEQUENCE [LARGE SCALE GENOMIC DNA]</scope>
    <source>
        <strain evidence="7 8">AFS040105</strain>
    </source>
</reference>
<dbReference type="RefSeq" id="WP_098882370.1">
    <property type="nucleotide sequence ID" value="NZ_NUMG01000002.1"/>
</dbReference>
<accession>A0A2C1MBN8</accession>
<evidence type="ECO:0000256" key="1">
    <source>
        <dbReference type="ARBA" id="ARBA00001231"/>
    </source>
</evidence>
<dbReference type="PROSITE" id="PS00775">
    <property type="entry name" value="GLYCOSYL_HYDROL_F3"/>
    <property type="match status" value="1"/>
</dbReference>
<dbReference type="GO" id="GO:0009254">
    <property type="term" value="P:peptidoglycan turnover"/>
    <property type="evidence" value="ECO:0007669"/>
    <property type="project" value="TreeGrafter"/>
</dbReference>
<dbReference type="InterPro" id="IPR050226">
    <property type="entry name" value="NagZ_Beta-hexosaminidase"/>
</dbReference>
<dbReference type="GO" id="GO:0005975">
    <property type="term" value="P:carbohydrate metabolic process"/>
    <property type="evidence" value="ECO:0007669"/>
    <property type="project" value="InterPro"/>
</dbReference>
<comment type="catalytic activity">
    <reaction evidence="1">
        <text>Hydrolysis of terminal non-reducing N-acetyl-D-hexosamine residues in N-acetyl-beta-D-hexosaminides.</text>
        <dbReference type="EC" id="3.2.1.52"/>
    </reaction>
</comment>